<dbReference type="eggNOG" id="COG3245">
    <property type="taxonomic scope" value="Bacteria"/>
</dbReference>
<dbReference type="OrthoDB" id="9814708at2"/>
<dbReference type="GO" id="GO:0009055">
    <property type="term" value="F:electron transfer activity"/>
    <property type="evidence" value="ECO:0007669"/>
    <property type="project" value="InterPro"/>
</dbReference>
<evidence type="ECO:0000259" key="8">
    <source>
        <dbReference type="PROSITE" id="PS51007"/>
    </source>
</evidence>
<evidence type="ECO:0000256" key="7">
    <source>
        <dbReference type="SAM" id="SignalP"/>
    </source>
</evidence>
<dbReference type="InterPro" id="IPR009056">
    <property type="entry name" value="Cyt_c-like_dom"/>
</dbReference>
<keyword evidence="1" id="KW-0813">Transport</keyword>
<dbReference type="InterPro" id="IPR036909">
    <property type="entry name" value="Cyt_c-like_dom_sf"/>
</dbReference>
<dbReference type="Proteomes" id="UP000006327">
    <property type="component" value="Unassembled WGS sequence"/>
</dbReference>
<protein>
    <submittedName>
        <fullName evidence="9">Cytochrome c5</fullName>
    </submittedName>
</protein>
<evidence type="ECO:0000313" key="9">
    <source>
        <dbReference type="EMBL" id="GAC21904.1"/>
    </source>
</evidence>
<dbReference type="PANTHER" id="PTHR40942:SF4">
    <property type="entry name" value="CYTOCHROME C5"/>
    <property type="match status" value="1"/>
</dbReference>
<dbReference type="GO" id="GO:0005506">
    <property type="term" value="F:iron ion binding"/>
    <property type="evidence" value="ECO:0007669"/>
    <property type="project" value="InterPro"/>
</dbReference>
<dbReference type="InterPro" id="IPR002323">
    <property type="entry name" value="Cyt_CIE"/>
</dbReference>
<evidence type="ECO:0000256" key="2">
    <source>
        <dbReference type="ARBA" id="ARBA00022617"/>
    </source>
</evidence>
<name>K6XMN4_9ALTE</name>
<reference evidence="9 10" key="1">
    <citation type="journal article" date="2017" name="Antonie Van Leeuwenhoek">
        <title>Rhizobium rhizosphaerae sp. nov., a novel species isolated from rice rhizosphere.</title>
        <authorList>
            <person name="Zhao J.J."/>
            <person name="Zhang J."/>
            <person name="Zhang R.J."/>
            <person name="Zhang C.W."/>
            <person name="Yin H.Q."/>
            <person name="Zhang X.X."/>
        </authorList>
    </citation>
    <scope>NUCLEOTIDE SEQUENCE [LARGE SCALE GENOMIC DNA]</scope>
    <source>
        <strain evidence="9 10">BSs20135</strain>
    </source>
</reference>
<dbReference type="GO" id="GO:0020037">
    <property type="term" value="F:heme binding"/>
    <property type="evidence" value="ECO:0007669"/>
    <property type="project" value="InterPro"/>
</dbReference>
<dbReference type="EMBL" id="BAEO01000065">
    <property type="protein sequence ID" value="GAC21904.1"/>
    <property type="molecule type" value="Genomic_DNA"/>
</dbReference>
<dbReference type="AlphaFoldDB" id="K6XMN4"/>
<accession>K6XMN4</accession>
<evidence type="ECO:0000256" key="6">
    <source>
        <dbReference type="PROSITE-ProRule" id="PRU00433"/>
    </source>
</evidence>
<proteinExistence type="predicted"/>
<keyword evidence="7" id="KW-0732">Signal</keyword>
<comment type="caution">
    <text evidence="9">The sequence shown here is derived from an EMBL/GenBank/DDBJ whole genome shotgun (WGS) entry which is preliminary data.</text>
</comment>
<dbReference type="PRINTS" id="PR00607">
    <property type="entry name" value="CYTCHROMECIE"/>
</dbReference>
<dbReference type="Gene3D" id="1.10.760.10">
    <property type="entry name" value="Cytochrome c-like domain"/>
    <property type="match status" value="1"/>
</dbReference>
<keyword evidence="3 6" id="KW-0479">Metal-binding</keyword>
<sequence>MKFKAFLCICMGVFSVLAVQAQEMTEDDIKARIQPVGKVHIAGAKAETASSGPRAGSDIYAKACVACHSVGVLNAPKLQNAADWSPRLEKGFDAVWKNAINGIGAMPPKGTCGDCSDDEIKAAIEHMIEGI</sequence>
<dbReference type="SUPFAM" id="SSF46626">
    <property type="entry name" value="Cytochrome c"/>
    <property type="match status" value="1"/>
</dbReference>
<feature type="signal peptide" evidence="7">
    <location>
        <begin position="1"/>
        <end position="21"/>
    </location>
</feature>
<feature type="domain" description="Cytochrome c" evidence="8">
    <location>
        <begin position="51"/>
        <end position="131"/>
    </location>
</feature>
<gene>
    <name evidence="9" type="ORF">GARC_4969</name>
</gene>
<keyword evidence="2 6" id="KW-0349">Heme</keyword>
<dbReference type="PROSITE" id="PS51007">
    <property type="entry name" value="CYTC"/>
    <property type="match status" value="1"/>
</dbReference>
<evidence type="ECO:0000256" key="4">
    <source>
        <dbReference type="ARBA" id="ARBA00022982"/>
    </source>
</evidence>
<dbReference type="STRING" id="493475.GARC_4969"/>
<keyword evidence="4" id="KW-0249">Electron transport</keyword>
<evidence type="ECO:0000256" key="5">
    <source>
        <dbReference type="ARBA" id="ARBA00023004"/>
    </source>
</evidence>
<keyword evidence="10" id="KW-1185">Reference proteome</keyword>
<feature type="chain" id="PRO_5003896795" evidence="7">
    <location>
        <begin position="22"/>
        <end position="131"/>
    </location>
</feature>
<dbReference type="PANTHER" id="PTHR40942">
    <property type="match status" value="1"/>
</dbReference>
<evidence type="ECO:0000313" key="10">
    <source>
        <dbReference type="Proteomes" id="UP000006327"/>
    </source>
</evidence>
<evidence type="ECO:0000256" key="3">
    <source>
        <dbReference type="ARBA" id="ARBA00022723"/>
    </source>
</evidence>
<organism evidence="9 10">
    <name type="scientific">Paraglaciecola arctica BSs20135</name>
    <dbReference type="NCBI Taxonomy" id="493475"/>
    <lineage>
        <taxon>Bacteria</taxon>
        <taxon>Pseudomonadati</taxon>
        <taxon>Pseudomonadota</taxon>
        <taxon>Gammaproteobacteria</taxon>
        <taxon>Alteromonadales</taxon>
        <taxon>Alteromonadaceae</taxon>
        <taxon>Paraglaciecola</taxon>
    </lineage>
</organism>
<evidence type="ECO:0000256" key="1">
    <source>
        <dbReference type="ARBA" id="ARBA00022448"/>
    </source>
</evidence>
<dbReference type="Pfam" id="PF13442">
    <property type="entry name" value="Cytochrome_CBB3"/>
    <property type="match status" value="1"/>
</dbReference>
<keyword evidence="5 6" id="KW-0408">Iron</keyword>
<dbReference type="RefSeq" id="WP_007625360.1">
    <property type="nucleotide sequence ID" value="NZ_BAEO01000065.1"/>
</dbReference>